<evidence type="ECO:0000313" key="3">
    <source>
        <dbReference type="Proteomes" id="UP000826656"/>
    </source>
</evidence>
<dbReference type="EMBL" id="JAIVGD010000026">
    <property type="protein sequence ID" value="KAH0740471.1"/>
    <property type="molecule type" value="Genomic_DNA"/>
</dbReference>
<dbReference type="Proteomes" id="UP000826656">
    <property type="component" value="Unassembled WGS sequence"/>
</dbReference>
<organism evidence="2 3">
    <name type="scientific">Solanum tuberosum</name>
    <name type="common">Potato</name>
    <dbReference type="NCBI Taxonomy" id="4113"/>
    <lineage>
        <taxon>Eukaryota</taxon>
        <taxon>Viridiplantae</taxon>
        <taxon>Streptophyta</taxon>
        <taxon>Embryophyta</taxon>
        <taxon>Tracheophyta</taxon>
        <taxon>Spermatophyta</taxon>
        <taxon>Magnoliopsida</taxon>
        <taxon>eudicotyledons</taxon>
        <taxon>Gunneridae</taxon>
        <taxon>Pentapetalae</taxon>
        <taxon>asterids</taxon>
        <taxon>lamiids</taxon>
        <taxon>Solanales</taxon>
        <taxon>Solanaceae</taxon>
        <taxon>Solanoideae</taxon>
        <taxon>Solaneae</taxon>
        <taxon>Solanum</taxon>
    </lineage>
</organism>
<accession>A0ABQ7U0I2</accession>
<feature type="region of interest" description="Disordered" evidence="1">
    <location>
        <begin position="1"/>
        <end position="23"/>
    </location>
</feature>
<sequence length="62" mass="6906">MHIGLTLKKSENTNASDIPNKSGNYGSEMAKHTWDIISRLLGLNMTGYHLAVVETTTKEYHS</sequence>
<keyword evidence="3" id="KW-1185">Reference proteome</keyword>
<gene>
    <name evidence="2" type="ORF">KY290_033514</name>
</gene>
<proteinExistence type="predicted"/>
<evidence type="ECO:0000256" key="1">
    <source>
        <dbReference type="SAM" id="MobiDB-lite"/>
    </source>
</evidence>
<protein>
    <submittedName>
        <fullName evidence="2">Uncharacterized protein</fullName>
    </submittedName>
</protein>
<evidence type="ECO:0000313" key="2">
    <source>
        <dbReference type="EMBL" id="KAH0740471.1"/>
    </source>
</evidence>
<feature type="compositionally biased region" description="Polar residues" evidence="1">
    <location>
        <begin position="12"/>
        <end position="23"/>
    </location>
</feature>
<reference evidence="2 3" key="1">
    <citation type="journal article" date="2021" name="bioRxiv">
        <title>Chromosome-scale and haplotype-resolved genome assembly of a tetraploid potato cultivar.</title>
        <authorList>
            <person name="Sun H."/>
            <person name="Jiao W.-B."/>
            <person name="Krause K."/>
            <person name="Campoy J.A."/>
            <person name="Goel M."/>
            <person name="Folz-Donahue K."/>
            <person name="Kukat C."/>
            <person name="Huettel B."/>
            <person name="Schneeberger K."/>
        </authorList>
    </citation>
    <scope>NUCLEOTIDE SEQUENCE [LARGE SCALE GENOMIC DNA]</scope>
    <source>
        <strain evidence="2">SolTubOtavaFocal</strain>
        <tissue evidence="2">Leaves</tissue>
    </source>
</reference>
<comment type="caution">
    <text evidence="2">The sequence shown here is derived from an EMBL/GenBank/DDBJ whole genome shotgun (WGS) entry which is preliminary data.</text>
</comment>
<name>A0ABQ7U0I2_SOLTU</name>